<organism evidence="1 2">
    <name type="scientific">Shewanella mangrovi</name>
    <dbReference type="NCBI Taxonomy" id="1515746"/>
    <lineage>
        <taxon>Bacteria</taxon>
        <taxon>Pseudomonadati</taxon>
        <taxon>Pseudomonadota</taxon>
        <taxon>Gammaproteobacteria</taxon>
        <taxon>Alteromonadales</taxon>
        <taxon>Shewanellaceae</taxon>
        <taxon>Shewanella</taxon>
    </lineage>
</organism>
<dbReference type="InterPro" id="IPR037226">
    <property type="entry name" value="CAC2185-like_sf"/>
</dbReference>
<evidence type="ECO:0000313" key="1">
    <source>
        <dbReference type="EMBL" id="KFZ36863.1"/>
    </source>
</evidence>
<dbReference type="SUPFAM" id="SSF142795">
    <property type="entry name" value="CAC2185-like"/>
    <property type="match status" value="1"/>
</dbReference>
<dbReference type="InterPro" id="IPR015037">
    <property type="entry name" value="DUF1919"/>
</dbReference>
<dbReference type="eggNOG" id="COG3955">
    <property type="taxonomic scope" value="Bacteria"/>
</dbReference>
<comment type="caution">
    <text evidence="1">The sequence shown here is derived from an EMBL/GenBank/DDBJ whole genome shotgun (WGS) entry which is preliminary data.</text>
</comment>
<dbReference type="Proteomes" id="UP000029264">
    <property type="component" value="Unassembled WGS sequence"/>
</dbReference>
<gene>
    <name evidence="1" type="ORF">HR45_13750</name>
</gene>
<proteinExistence type="predicted"/>
<sequence length="198" mass="23144">MANLILKKYRMTFLTGGRILNRDFTIISDNCLAGSIYKDFNLPFNSPTIGLFFYGSDYIKFCSNLNHYLELDLEEAASSKWVDDFNYPVGKLGDIELHFLHYDNFDIAKEKWVSRITRVNFDNIYFTMTDRDLVSYDDMVLFDSLPYKNKVLFSSKLHSDIKSLVWCQKYSNQDAVGVIVLFAEYLEYFDLVGWINGK</sequence>
<evidence type="ECO:0000313" key="2">
    <source>
        <dbReference type="Proteomes" id="UP000029264"/>
    </source>
</evidence>
<dbReference type="Pfam" id="PF08942">
    <property type="entry name" value="DUF1919"/>
    <property type="match status" value="1"/>
</dbReference>
<reference evidence="1 2" key="1">
    <citation type="submission" date="2014-06" db="EMBL/GenBank/DDBJ databases">
        <title>Shewanella sp. YQH10.</title>
        <authorList>
            <person name="Liu Y."/>
            <person name="Zeng R."/>
        </authorList>
    </citation>
    <scope>NUCLEOTIDE SEQUENCE [LARGE SCALE GENOMIC DNA]</scope>
    <source>
        <strain evidence="1 2">YQH10</strain>
    </source>
</reference>
<dbReference type="AlphaFoldDB" id="A0A094LP17"/>
<name>A0A094LP17_9GAMM</name>
<evidence type="ECO:0008006" key="3">
    <source>
        <dbReference type="Google" id="ProtNLM"/>
    </source>
</evidence>
<accession>A0A094LP17</accession>
<protein>
    <recommendedName>
        <fullName evidence="3">DUF1919 domain-containing protein</fullName>
    </recommendedName>
</protein>
<dbReference type="EMBL" id="JPEO01000011">
    <property type="protein sequence ID" value="KFZ36863.1"/>
    <property type="molecule type" value="Genomic_DNA"/>
</dbReference>
<keyword evidence="2" id="KW-1185">Reference proteome</keyword>